<keyword evidence="1" id="KW-0413">Isomerase</keyword>
<gene>
    <name evidence="3" type="ORF">K0625_07605</name>
</gene>
<proteinExistence type="predicted"/>
<dbReference type="EMBL" id="JAHZST010000004">
    <property type="protein sequence ID" value="MBW8183531.1"/>
    <property type="molecule type" value="Genomic_DNA"/>
</dbReference>
<sequence>MPHINIKHFPGVTQQQEVNLVKGITALLCDTLHCEAGAVSIAMQAISPEQWQEKVVQKEIEPAAERLVKKPNY</sequence>
<evidence type="ECO:0000313" key="3">
    <source>
        <dbReference type="EMBL" id="MBW8183531.1"/>
    </source>
</evidence>
<comment type="caution">
    <text evidence="3">The sequence shown here is derived from an EMBL/GenBank/DDBJ whole genome shotgun (WGS) entry which is preliminary data.</text>
</comment>
<evidence type="ECO:0000256" key="1">
    <source>
        <dbReference type="ARBA" id="ARBA00023235"/>
    </source>
</evidence>
<organism evidence="3 4">
    <name type="scientific">Shewanella nanhaiensis</name>
    <dbReference type="NCBI Taxonomy" id="2864872"/>
    <lineage>
        <taxon>Bacteria</taxon>
        <taxon>Pseudomonadati</taxon>
        <taxon>Pseudomonadota</taxon>
        <taxon>Gammaproteobacteria</taxon>
        <taxon>Alteromonadales</taxon>
        <taxon>Shewanellaceae</taxon>
        <taxon>Shewanella</taxon>
    </lineage>
</organism>
<keyword evidence="4" id="KW-1185">Reference proteome</keyword>
<evidence type="ECO:0000259" key="2">
    <source>
        <dbReference type="Pfam" id="PF01361"/>
    </source>
</evidence>
<dbReference type="Pfam" id="PF01361">
    <property type="entry name" value="Tautomerase"/>
    <property type="match status" value="1"/>
</dbReference>
<dbReference type="InterPro" id="IPR014347">
    <property type="entry name" value="Tautomerase/MIF_sf"/>
</dbReference>
<dbReference type="Proteomes" id="UP001195963">
    <property type="component" value="Unassembled WGS sequence"/>
</dbReference>
<evidence type="ECO:0000313" key="4">
    <source>
        <dbReference type="Proteomes" id="UP001195963"/>
    </source>
</evidence>
<dbReference type="SUPFAM" id="SSF55331">
    <property type="entry name" value="Tautomerase/MIF"/>
    <property type="match status" value="1"/>
</dbReference>
<reference evidence="3 4" key="1">
    <citation type="submission" date="2021-07" db="EMBL/GenBank/DDBJ databases">
        <title>Shewanella sp. nov, isolated from SCS.</title>
        <authorList>
            <person name="Cao W.R."/>
        </authorList>
    </citation>
    <scope>NUCLEOTIDE SEQUENCE [LARGE SCALE GENOMIC DNA]</scope>
    <source>
        <strain evidence="3 4">NR704-98</strain>
    </source>
</reference>
<dbReference type="RefSeq" id="WP_220109144.1">
    <property type="nucleotide sequence ID" value="NZ_JAHZST010000004.1"/>
</dbReference>
<protein>
    <submittedName>
        <fullName evidence="3">Tautomerase family protein</fullName>
    </submittedName>
</protein>
<feature type="domain" description="4-oxalocrotonate tautomerase-like" evidence="2">
    <location>
        <begin position="2"/>
        <end position="52"/>
    </location>
</feature>
<name>A0ABS7E1J8_9GAMM</name>
<dbReference type="Gene3D" id="3.30.429.10">
    <property type="entry name" value="Macrophage Migration Inhibitory Factor"/>
    <property type="match status" value="1"/>
</dbReference>
<accession>A0ABS7E1J8</accession>
<dbReference type="InterPro" id="IPR004370">
    <property type="entry name" value="4-OT-like_dom"/>
</dbReference>